<dbReference type="OrthoDB" id="5979581at2759"/>
<dbReference type="EMBL" id="SRPO01000351">
    <property type="protein sequence ID" value="KAG5933720.1"/>
    <property type="molecule type" value="Genomic_DNA"/>
</dbReference>
<gene>
    <name evidence="1" type="ORF">E4U60_004318</name>
</gene>
<comment type="caution">
    <text evidence="1">The sequence shown here is derived from an EMBL/GenBank/DDBJ whole genome shotgun (WGS) entry which is preliminary data.</text>
</comment>
<sequence>MYPHIVGVSNLARGSHSFSKYIWDTFQGDDHFTGHDSELKTYRGRAHLAEMIALLGPPPPSLLARANLRSKFFSDAGV</sequence>
<dbReference type="Gene3D" id="1.10.510.10">
    <property type="entry name" value="Transferase(Phosphotransferase) domain 1"/>
    <property type="match status" value="1"/>
</dbReference>
<keyword evidence="2" id="KW-1185">Reference proteome</keyword>
<reference evidence="1 2" key="1">
    <citation type="journal article" date="2020" name="bioRxiv">
        <title>Whole genome comparisons of ergot fungi reveals the divergence and evolution of species within the genus Claviceps are the result of varying mechanisms driving genome evolution and host range expansion.</title>
        <authorList>
            <person name="Wyka S.A."/>
            <person name="Mondo S.J."/>
            <person name="Liu M."/>
            <person name="Dettman J."/>
            <person name="Nalam V."/>
            <person name="Broders K.D."/>
        </authorList>
    </citation>
    <scope>NUCLEOTIDE SEQUENCE [LARGE SCALE GENOMIC DNA]</scope>
    <source>
        <strain evidence="1 2">CCC 1485</strain>
    </source>
</reference>
<dbReference type="Proteomes" id="UP000706124">
    <property type="component" value="Unassembled WGS sequence"/>
</dbReference>
<name>A0A9P7M9B8_9HYPO</name>
<evidence type="ECO:0000313" key="2">
    <source>
        <dbReference type="Proteomes" id="UP000706124"/>
    </source>
</evidence>
<dbReference type="AlphaFoldDB" id="A0A9P7M9B8"/>
<accession>A0A9P7M9B8</accession>
<proteinExistence type="predicted"/>
<evidence type="ECO:0000313" key="1">
    <source>
        <dbReference type="EMBL" id="KAG5933720.1"/>
    </source>
</evidence>
<organism evidence="1 2">
    <name type="scientific">Claviceps pazoutovae</name>
    <dbReference type="NCBI Taxonomy" id="1649127"/>
    <lineage>
        <taxon>Eukaryota</taxon>
        <taxon>Fungi</taxon>
        <taxon>Dikarya</taxon>
        <taxon>Ascomycota</taxon>
        <taxon>Pezizomycotina</taxon>
        <taxon>Sordariomycetes</taxon>
        <taxon>Hypocreomycetidae</taxon>
        <taxon>Hypocreales</taxon>
        <taxon>Clavicipitaceae</taxon>
        <taxon>Claviceps</taxon>
    </lineage>
</organism>
<protein>
    <submittedName>
        <fullName evidence="1">Uncharacterized protein</fullName>
    </submittedName>
</protein>